<evidence type="ECO:0000313" key="1">
    <source>
        <dbReference type="EMBL" id="QWQ32139.1"/>
    </source>
</evidence>
<keyword evidence="2" id="KW-1185">Reference proteome</keyword>
<dbReference type="AlphaFoldDB" id="A0A8F1MBR5"/>
<accession>A0A8F1MBR5</accession>
<name>A0A8F1MBR5_9BACT</name>
<dbReference type="EMBL" id="CP076460">
    <property type="protein sequence ID" value="QWQ32139.1"/>
    <property type="molecule type" value="Genomic_DNA"/>
</dbReference>
<sequence>MPIFEYLLVNKKKETVSSTIEAADKLSAINNLRSRGQLIKIEEKGAKKAA</sequence>
<dbReference type="KEGG" id="mnd:KOY48_04695"/>
<protein>
    <submittedName>
        <fullName evidence="1">Uncharacterized protein</fullName>
    </submittedName>
</protein>
<proteinExistence type="predicted"/>
<organism evidence="1 2">
    <name type="scientific">Candidatus Minimicrobia naudis</name>
    <dbReference type="NCBI Taxonomy" id="2841263"/>
    <lineage>
        <taxon>Bacteria</taxon>
        <taxon>Candidatus Saccharimonadota</taxon>
        <taxon>Candidatus Saccharimonadota incertae sedis</taxon>
        <taxon>Candidatus Minimicrobia</taxon>
    </lineage>
</organism>
<evidence type="ECO:0000313" key="2">
    <source>
        <dbReference type="Proteomes" id="UP000679129"/>
    </source>
</evidence>
<reference evidence="1" key="1">
    <citation type="submission" date="2021-06" db="EMBL/GenBank/DDBJ databases">
        <title>An adapted protocol for Saccharibacteria cultivation: two new species join this phylum of Candidate Phyla Radiations.</title>
        <authorList>
            <person name="Ibrahim A."/>
            <person name="Maatouk M."/>
            <person name="Zgheib R."/>
            <person name="Haddad G."/>
            <person name="Bou Khalil J."/>
            <person name="Raoult D."/>
            <person name="Bittar F."/>
        </authorList>
    </citation>
    <scope>NUCLEOTIDE SEQUENCE</scope>
    <source>
        <strain evidence="1">IHU1</strain>
    </source>
</reference>
<dbReference type="Proteomes" id="UP000679129">
    <property type="component" value="Chromosome"/>
</dbReference>
<gene>
    <name evidence="1" type="ORF">KOY48_04695</name>
</gene>